<dbReference type="OrthoDB" id="5392603at2"/>
<feature type="domain" description="CzcB-like barrel-sandwich hybrid" evidence="5">
    <location>
        <begin position="58"/>
        <end position="197"/>
    </location>
</feature>
<reference evidence="8" key="3">
    <citation type="submission" date="2016-11" db="EMBL/GenBank/DDBJ databases">
        <authorList>
            <person name="Varghese N."/>
            <person name="Submissions S."/>
        </authorList>
    </citation>
    <scope>NUCLEOTIDE SEQUENCE</scope>
    <source>
        <strain evidence="8">DSM 1682</strain>
    </source>
</reference>
<evidence type="ECO:0000313" key="10">
    <source>
        <dbReference type="Proteomes" id="UP000184204"/>
    </source>
</evidence>
<feature type="domain" description="YknX-like C-terminal permuted SH3-like" evidence="6">
    <location>
        <begin position="282"/>
        <end position="350"/>
    </location>
</feature>
<dbReference type="Gene3D" id="1.10.287.470">
    <property type="entry name" value="Helix hairpin bin"/>
    <property type="match status" value="1"/>
</dbReference>
<dbReference type="Gene3D" id="2.40.50.100">
    <property type="match status" value="1"/>
</dbReference>
<reference evidence="9" key="2">
    <citation type="submission" date="2016-01" db="EMBL/GenBank/DDBJ databases">
        <authorList>
            <person name="Poehlein A."/>
            <person name="Schlien K."/>
            <person name="Gottschalk G."/>
            <person name="Buckel W."/>
            <person name="Daniel R."/>
        </authorList>
    </citation>
    <scope>NUCLEOTIDE SEQUENCE [LARGE SCALE GENOMIC DNA]</scope>
    <source>
        <strain evidence="9">X2</strain>
    </source>
</reference>
<dbReference type="PANTHER" id="PTHR30469">
    <property type="entry name" value="MULTIDRUG RESISTANCE PROTEIN MDTA"/>
    <property type="match status" value="1"/>
</dbReference>
<keyword evidence="2" id="KW-0175">Coiled coil</keyword>
<dbReference type="InterPro" id="IPR058647">
    <property type="entry name" value="BSH_CzcB-like"/>
</dbReference>
<dbReference type="RefSeq" id="WP_066053471.1">
    <property type="nucleotide sequence ID" value="NZ_CP014223.1"/>
</dbReference>
<dbReference type="Proteomes" id="UP000068026">
    <property type="component" value="Chromosome"/>
</dbReference>
<evidence type="ECO:0000256" key="1">
    <source>
        <dbReference type="ARBA" id="ARBA00009477"/>
    </source>
</evidence>
<comment type="similarity">
    <text evidence="1">Belongs to the membrane fusion protein (MFP) (TC 8.A.1) family.</text>
</comment>
<feature type="compositionally biased region" description="Basic and acidic residues" evidence="3">
    <location>
        <begin position="359"/>
        <end position="368"/>
    </location>
</feature>
<evidence type="ECO:0000259" key="5">
    <source>
        <dbReference type="Pfam" id="PF25973"/>
    </source>
</evidence>
<dbReference type="GO" id="GO:1990281">
    <property type="term" value="C:efflux pump complex"/>
    <property type="evidence" value="ECO:0007669"/>
    <property type="project" value="TreeGrafter"/>
</dbReference>
<dbReference type="Pfam" id="PF25989">
    <property type="entry name" value="YknX_C"/>
    <property type="match status" value="1"/>
</dbReference>
<reference evidence="10" key="4">
    <citation type="submission" date="2016-11" db="EMBL/GenBank/DDBJ databases">
        <authorList>
            <person name="Jaros S."/>
            <person name="Januszkiewicz K."/>
            <person name="Wedrychowicz H."/>
        </authorList>
    </citation>
    <scope>NUCLEOTIDE SEQUENCE [LARGE SCALE GENOMIC DNA]</scope>
    <source>
        <strain evidence="10">DSM 1682</strain>
    </source>
</reference>
<sequence>MNQKLILFSLCAVLLTGCAKEAPEEKPALRSVEVTTVGKDAISSSFSYSGKAAASKEISVVPTIPGKVMGYHFEVGDTVRENQVLFSVDSATLNDQLRSAEVNYNAAKLSLANTEKTYNNNKVLFEQGIIAEAEIDQMKLGYESAKANIEALEVNMDILKKQIGDCTVTSPMSGVIVSRNIERGSYASPSIPAYVIMDLSTIKVEVGVSEQAVNNIKLGDEVQVNMSAASDTPLIGKITTISPASSQSGTYTVKIELNNKNGIIKSGMLADVSFISKKAVDVVVLPISTVITKDDENYIYTVENNVAKKTPVTIGIKTGEAVEITSDLAVGTQVVTRGQTYLSDGEQVEIANPTTPAKGSKEDTAKEE</sequence>
<evidence type="ECO:0000259" key="4">
    <source>
        <dbReference type="Pfam" id="PF25954"/>
    </source>
</evidence>
<dbReference type="KEGG" id="cpro:CPRO_29960"/>
<dbReference type="NCBIfam" id="TIGR01730">
    <property type="entry name" value="RND_mfp"/>
    <property type="match status" value="1"/>
</dbReference>
<dbReference type="Pfam" id="PF25954">
    <property type="entry name" value="Beta-barrel_RND_2"/>
    <property type="match status" value="1"/>
</dbReference>
<name>A0A0X8VCK5_ANAPI</name>
<dbReference type="SUPFAM" id="SSF111369">
    <property type="entry name" value="HlyD-like secretion proteins"/>
    <property type="match status" value="1"/>
</dbReference>
<feature type="region of interest" description="Disordered" evidence="3">
    <location>
        <begin position="345"/>
        <end position="368"/>
    </location>
</feature>
<feature type="domain" description="CusB-like beta-barrel" evidence="4">
    <location>
        <begin position="204"/>
        <end position="277"/>
    </location>
</feature>
<dbReference type="InterPro" id="IPR058792">
    <property type="entry name" value="Beta-barrel_RND_2"/>
</dbReference>
<evidence type="ECO:0000313" key="7">
    <source>
        <dbReference type="EMBL" id="AMJ42525.1"/>
    </source>
</evidence>
<evidence type="ECO:0000256" key="2">
    <source>
        <dbReference type="SAM" id="Coils"/>
    </source>
</evidence>
<evidence type="ECO:0000313" key="8">
    <source>
        <dbReference type="EMBL" id="SHE32413.1"/>
    </source>
</evidence>
<dbReference type="EMBL" id="CP014223">
    <property type="protein sequence ID" value="AMJ42525.1"/>
    <property type="molecule type" value="Genomic_DNA"/>
</dbReference>
<evidence type="ECO:0000259" key="6">
    <source>
        <dbReference type="Pfam" id="PF25989"/>
    </source>
</evidence>
<dbReference type="InterPro" id="IPR006143">
    <property type="entry name" value="RND_pump_MFP"/>
</dbReference>
<dbReference type="Proteomes" id="UP000184204">
    <property type="component" value="Unassembled WGS sequence"/>
</dbReference>
<dbReference type="PROSITE" id="PS51257">
    <property type="entry name" value="PROKAR_LIPOPROTEIN"/>
    <property type="match status" value="1"/>
</dbReference>
<dbReference type="PANTHER" id="PTHR30469:SF38">
    <property type="entry name" value="HLYD FAMILY SECRETION PROTEIN"/>
    <property type="match status" value="1"/>
</dbReference>
<proteinExistence type="inferred from homology"/>
<dbReference type="AlphaFoldDB" id="A0A0X8VCK5"/>
<dbReference type="Gene3D" id="2.40.420.20">
    <property type="match status" value="1"/>
</dbReference>
<feature type="coiled-coil region" evidence="2">
    <location>
        <begin position="97"/>
        <end position="162"/>
    </location>
</feature>
<evidence type="ECO:0000256" key="3">
    <source>
        <dbReference type="SAM" id="MobiDB-lite"/>
    </source>
</evidence>
<dbReference type="InterPro" id="IPR058637">
    <property type="entry name" value="YknX-like_C"/>
</dbReference>
<dbReference type="Gene3D" id="2.40.30.170">
    <property type="match status" value="1"/>
</dbReference>
<gene>
    <name evidence="7" type="primary">bepF</name>
    <name evidence="7" type="ORF">CPRO_29960</name>
    <name evidence="8" type="ORF">SAMN02745151_00392</name>
</gene>
<dbReference type="GO" id="GO:0015562">
    <property type="term" value="F:efflux transmembrane transporter activity"/>
    <property type="evidence" value="ECO:0007669"/>
    <property type="project" value="TreeGrafter"/>
</dbReference>
<keyword evidence="9" id="KW-1185">Reference proteome</keyword>
<accession>A0A0X8VCK5</accession>
<dbReference type="EMBL" id="FQUA01000001">
    <property type="protein sequence ID" value="SHE32413.1"/>
    <property type="molecule type" value="Genomic_DNA"/>
</dbReference>
<reference evidence="7 9" key="1">
    <citation type="journal article" date="2016" name="Genome Announc.">
        <title>Complete Genome Sequence of the Amino Acid-Fermenting Clostridium propionicum X2 (DSM 1682).</title>
        <authorList>
            <person name="Poehlein A."/>
            <person name="Schlien K."/>
            <person name="Chowdhury N.P."/>
            <person name="Gottschalk G."/>
            <person name="Buckel W."/>
            <person name="Daniel R."/>
        </authorList>
    </citation>
    <scope>NUCLEOTIDE SEQUENCE [LARGE SCALE GENOMIC DNA]</scope>
    <source>
        <strain evidence="7 9">X2</strain>
    </source>
</reference>
<evidence type="ECO:0000313" key="9">
    <source>
        <dbReference type="Proteomes" id="UP000068026"/>
    </source>
</evidence>
<dbReference type="Pfam" id="PF25973">
    <property type="entry name" value="BSH_CzcB"/>
    <property type="match status" value="1"/>
</dbReference>
<protein>
    <submittedName>
        <fullName evidence="7">Efflux pump periplasmic linker BepF</fullName>
    </submittedName>
    <submittedName>
        <fullName evidence="8">RND family efflux transporter, MFP subunit</fullName>
    </submittedName>
</protein>
<organism evidence="8 10">
    <name type="scientific">Anaerotignum propionicum DSM 1682</name>
    <dbReference type="NCBI Taxonomy" id="991789"/>
    <lineage>
        <taxon>Bacteria</taxon>
        <taxon>Bacillati</taxon>
        <taxon>Bacillota</taxon>
        <taxon>Clostridia</taxon>
        <taxon>Lachnospirales</taxon>
        <taxon>Anaerotignaceae</taxon>
        <taxon>Anaerotignum</taxon>
    </lineage>
</organism>